<accession>A0AAD8A960</accession>
<keyword evidence="2" id="KW-1185">Reference proteome</keyword>
<name>A0AAD8A960_DIPPU</name>
<evidence type="ECO:0000313" key="2">
    <source>
        <dbReference type="Proteomes" id="UP001233999"/>
    </source>
</evidence>
<feature type="non-terminal residue" evidence="1">
    <location>
        <position position="1"/>
    </location>
</feature>
<sequence length="52" mass="5614">TEAGLLSSTLKCLIQLALEFNCSLREMFSPSIIGSSQASPITLYFVCVITIC</sequence>
<proteinExistence type="predicted"/>
<feature type="non-terminal residue" evidence="1">
    <location>
        <position position="52"/>
    </location>
</feature>
<comment type="caution">
    <text evidence="1">The sequence shown here is derived from an EMBL/GenBank/DDBJ whole genome shotgun (WGS) entry which is preliminary data.</text>
</comment>
<dbReference type="Proteomes" id="UP001233999">
    <property type="component" value="Unassembled WGS sequence"/>
</dbReference>
<reference evidence="1" key="2">
    <citation type="submission" date="2023-05" db="EMBL/GenBank/DDBJ databases">
        <authorList>
            <person name="Fouks B."/>
        </authorList>
    </citation>
    <scope>NUCLEOTIDE SEQUENCE</scope>
    <source>
        <strain evidence="1">Stay&amp;Tobe</strain>
        <tissue evidence="1">Testes</tissue>
    </source>
</reference>
<protein>
    <submittedName>
        <fullName evidence="1">Uncharacterized protein</fullName>
    </submittedName>
</protein>
<gene>
    <name evidence="1" type="ORF">L9F63_013867</name>
</gene>
<reference evidence="1" key="1">
    <citation type="journal article" date="2023" name="IScience">
        <title>Live-bearing cockroach genome reveals convergent evolutionary mechanisms linked to viviparity in insects and beyond.</title>
        <authorList>
            <person name="Fouks B."/>
            <person name="Harrison M.C."/>
            <person name="Mikhailova A.A."/>
            <person name="Marchal E."/>
            <person name="English S."/>
            <person name="Carruthers M."/>
            <person name="Jennings E.C."/>
            <person name="Chiamaka E.L."/>
            <person name="Frigard R.A."/>
            <person name="Pippel M."/>
            <person name="Attardo G.M."/>
            <person name="Benoit J.B."/>
            <person name="Bornberg-Bauer E."/>
            <person name="Tobe S.S."/>
        </authorList>
    </citation>
    <scope>NUCLEOTIDE SEQUENCE</scope>
    <source>
        <strain evidence="1">Stay&amp;Tobe</strain>
    </source>
</reference>
<organism evidence="1 2">
    <name type="scientific">Diploptera punctata</name>
    <name type="common">Pacific beetle cockroach</name>
    <dbReference type="NCBI Taxonomy" id="6984"/>
    <lineage>
        <taxon>Eukaryota</taxon>
        <taxon>Metazoa</taxon>
        <taxon>Ecdysozoa</taxon>
        <taxon>Arthropoda</taxon>
        <taxon>Hexapoda</taxon>
        <taxon>Insecta</taxon>
        <taxon>Pterygota</taxon>
        <taxon>Neoptera</taxon>
        <taxon>Polyneoptera</taxon>
        <taxon>Dictyoptera</taxon>
        <taxon>Blattodea</taxon>
        <taxon>Blaberoidea</taxon>
        <taxon>Blaberidae</taxon>
        <taxon>Diplopterinae</taxon>
        <taxon>Diploptera</taxon>
    </lineage>
</organism>
<dbReference type="AlphaFoldDB" id="A0AAD8A960"/>
<evidence type="ECO:0000313" key="1">
    <source>
        <dbReference type="EMBL" id="KAJ9594830.1"/>
    </source>
</evidence>
<dbReference type="EMBL" id="JASPKZ010002713">
    <property type="protein sequence ID" value="KAJ9594830.1"/>
    <property type="molecule type" value="Genomic_DNA"/>
</dbReference>